<dbReference type="Gene3D" id="1.10.1740.10">
    <property type="match status" value="1"/>
</dbReference>
<keyword evidence="5" id="KW-0804">Transcription</keyword>
<evidence type="ECO:0000256" key="4">
    <source>
        <dbReference type="ARBA" id="ARBA00023125"/>
    </source>
</evidence>
<organism evidence="8 9">
    <name type="scientific">Qingrenia yutianensis</name>
    <dbReference type="NCBI Taxonomy" id="2763676"/>
    <lineage>
        <taxon>Bacteria</taxon>
        <taxon>Bacillati</taxon>
        <taxon>Bacillota</taxon>
        <taxon>Clostridia</taxon>
        <taxon>Eubacteriales</taxon>
        <taxon>Oscillospiraceae</taxon>
        <taxon>Qingrenia</taxon>
    </lineage>
</organism>
<keyword evidence="9" id="KW-1185">Reference proteome</keyword>
<feature type="domain" description="RNA polymerase sigma factor 70 region 4 type 2" evidence="7">
    <location>
        <begin position="128"/>
        <end position="178"/>
    </location>
</feature>
<evidence type="ECO:0000256" key="1">
    <source>
        <dbReference type="ARBA" id="ARBA00010641"/>
    </source>
</evidence>
<dbReference type="GO" id="GO:0016987">
    <property type="term" value="F:sigma factor activity"/>
    <property type="evidence" value="ECO:0007669"/>
    <property type="project" value="UniProtKB-KW"/>
</dbReference>
<name>A0A926FAQ1_9FIRM</name>
<dbReference type="GO" id="GO:0006352">
    <property type="term" value="P:DNA-templated transcription initiation"/>
    <property type="evidence" value="ECO:0007669"/>
    <property type="project" value="InterPro"/>
</dbReference>
<dbReference type="InterPro" id="IPR014284">
    <property type="entry name" value="RNA_pol_sigma-70_dom"/>
</dbReference>
<dbReference type="InterPro" id="IPR039425">
    <property type="entry name" value="RNA_pol_sigma-70-like"/>
</dbReference>
<dbReference type="SUPFAM" id="SSF88946">
    <property type="entry name" value="Sigma2 domain of RNA polymerase sigma factors"/>
    <property type="match status" value="1"/>
</dbReference>
<evidence type="ECO:0000256" key="3">
    <source>
        <dbReference type="ARBA" id="ARBA00023082"/>
    </source>
</evidence>
<dbReference type="Pfam" id="PF04542">
    <property type="entry name" value="Sigma70_r2"/>
    <property type="match status" value="1"/>
</dbReference>
<dbReference type="PANTHER" id="PTHR43133:SF8">
    <property type="entry name" value="RNA POLYMERASE SIGMA FACTOR HI_1459-RELATED"/>
    <property type="match status" value="1"/>
</dbReference>
<feature type="domain" description="RNA polymerase sigma-70 region 2" evidence="6">
    <location>
        <begin position="42"/>
        <end position="89"/>
    </location>
</feature>
<evidence type="ECO:0000313" key="9">
    <source>
        <dbReference type="Proteomes" id="UP000647416"/>
    </source>
</evidence>
<dbReference type="AlphaFoldDB" id="A0A926FAQ1"/>
<dbReference type="InterPro" id="IPR007627">
    <property type="entry name" value="RNA_pol_sigma70_r2"/>
</dbReference>
<keyword evidence="4" id="KW-0238">DNA-binding</keyword>
<dbReference type="SUPFAM" id="SSF88659">
    <property type="entry name" value="Sigma3 and sigma4 domains of RNA polymerase sigma factors"/>
    <property type="match status" value="1"/>
</dbReference>
<dbReference type="InterPro" id="IPR013325">
    <property type="entry name" value="RNA_pol_sigma_r2"/>
</dbReference>
<evidence type="ECO:0000256" key="2">
    <source>
        <dbReference type="ARBA" id="ARBA00023015"/>
    </source>
</evidence>
<protein>
    <submittedName>
        <fullName evidence="8">Sigma-70 family RNA polymerase sigma factor</fullName>
    </submittedName>
</protein>
<dbReference type="InterPro" id="IPR013249">
    <property type="entry name" value="RNA_pol_sigma70_r4_t2"/>
</dbReference>
<evidence type="ECO:0000313" key="8">
    <source>
        <dbReference type="EMBL" id="MBC8597443.1"/>
    </source>
</evidence>
<dbReference type="NCBIfam" id="TIGR02937">
    <property type="entry name" value="sigma70-ECF"/>
    <property type="match status" value="1"/>
</dbReference>
<dbReference type="EMBL" id="JACRTE010000031">
    <property type="protein sequence ID" value="MBC8597443.1"/>
    <property type="molecule type" value="Genomic_DNA"/>
</dbReference>
<evidence type="ECO:0000259" key="6">
    <source>
        <dbReference type="Pfam" id="PF04542"/>
    </source>
</evidence>
<dbReference type="InterPro" id="IPR036388">
    <property type="entry name" value="WH-like_DNA-bd_sf"/>
</dbReference>
<dbReference type="InterPro" id="IPR013324">
    <property type="entry name" value="RNA_pol_sigma_r3/r4-like"/>
</dbReference>
<dbReference type="PANTHER" id="PTHR43133">
    <property type="entry name" value="RNA POLYMERASE ECF-TYPE SIGMA FACTO"/>
    <property type="match status" value="1"/>
</dbReference>
<keyword evidence="3" id="KW-0731">Sigma factor</keyword>
<dbReference type="GO" id="GO:0003677">
    <property type="term" value="F:DNA binding"/>
    <property type="evidence" value="ECO:0007669"/>
    <property type="project" value="UniProtKB-KW"/>
</dbReference>
<dbReference type="Proteomes" id="UP000647416">
    <property type="component" value="Unassembled WGS sequence"/>
</dbReference>
<dbReference type="CDD" id="cd06171">
    <property type="entry name" value="Sigma70_r4"/>
    <property type="match status" value="1"/>
</dbReference>
<reference evidence="8" key="1">
    <citation type="submission" date="2020-08" db="EMBL/GenBank/DDBJ databases">
        <title>Genome public.</title>
        <authorList>
            <person name="Liu C."/>
            <person name="Sun Q."/>
        </authorList>
    </citation>
    <scope>NUCLEOTIDE SEQUENCE</scope>
    <source>
        <strain evidence="8">NSJ-50</strain>
    </source>
</reference>
<dbReference type="Pfam" id="PF08281">
    <property type="entry name" value="Sigma70_r4_2"/>
    <property type="match status" value="1"/>
</dbReference>
<accession>A0A926FAQ1</accession>
<comment type="caution">
    <text evidence="8">The sequence shown here is derived from an EMBL/GenBank/DDBJ whole genome shotgun (WGS) entry which is preliminary data.</text>
</comment>
<sequence length="199" mass="23603">MMLLICLTNTDVQQKNTVLDFNFIYNKYCNNVWITICKSIFDAQQREEVMQDVFVKFYKSMGKFQHENAARKWLMLVTKSTIIDAIRKDTTYKEHINITLDDEDIFESCQDLLENQPLDNVIKQEIANELMEVIHQLKSVHYEVIVLHYFWEFSPKEISEKLHIPLHTVYSRLSKAKTILYDKISKSVKDFYFDGGKSK</sequence>
<evidence type="ECO:0000256" key="5">
    <source>
        <dbReference type="ARBA" id="ARBA00023163"/>
    </source>
</evidence>
<keyword evidence="2" id="KW-0805">Transcription regulation</keyword>
<gene>
    <name evidence="8" type="ORF">H8706_11300</name>
</gene>
<proteinExistence type="inferred from homology"/>
<dbReference type="Gene3D" id="1.10.10.10">
    <property type="entry name" value="Winged helix-like DNA-binding domain superfamily/Winged helix DNA-binding domain"/>
    <property type="match status" value="1"/>
</dbReference>
<comment type="similarity">
    <text evidence="1">Belongs to the sigma-70 factor family. ECF subfamily.</text>
</comment>
<evidence type="ECO:0000259" key="7">
    <source>
        <dbReference type="Pfam" id="PF08281"/>
    </source>
</evidence>